<keyword evidence="1" id="KW-1133">Transmembrane helix</keyword>
<dbReference type="Proteomes" id="UP000267821">
    <property type="component" value="Unassembled WGS sequence"/>
</dbReference>
<feature type="transmembrane region" description="Helical" evidence="1">
    <location>
        <begin position="21"/>
        <end position="41"/>
    </location>
</feature>
<dbReference type="AlphaFoldDB" id="A0A3N4LCB0"/>
<keyword evidence="1" id="KW-0472">Membrane</keyword>
<name>A0A3N4LCB0_9PEZI</name>
<dbReference type="InParanoid" id="A0A3N4LCB0"/>
<gene>
    <name evidence="2" type="ORF">L211DRAFT_515797</name>
</gene>
<protein>
    <submittedName>
        <fullName evidence="2">Uncharacterized protein</fullName>
    </submittedName>
</protein>
<organism evidence="2 3">
    <name type="scientific">Terfezia boudieri ATCC MYA-4762</name>
    <dbReference type="NCBI Taxonomy" id="1051890"/>
    <lineage>
        <taxon>Eukaryota</taxon>
        <taxon>Fungi</taxon>
        <taxon>Dikarya</taxon>
        <taxon>Ascomycota</taxon>
        <taxon>Pezizomycotina</taxon>
        <taxon>Pezizomycetes</taxon>
        <taxon>Pezizales</taxon>
        <taxon>Pezizaceae</taxon>
        <taxon>Terfezia</taxon>
    </lineage>
</organism>
<reference evidence="2 3" key="1">
    <citation type="journal article" date="2018" name="Nat. Ecol. Evol.">
        <title>Pezizomycetes genomes reveal the molecular basis of ectomycorrhizal truffle lifestyle.</title>
        <authorList>
            <person name="Murat C."/>
            <person name="Payen T."/>
            <person name="Noel B."/>
            <person name="Kuo A."/>
            <person name="Morin E."/>
            <person name="Chen J."/>
            <person name="Kohler A."/>
            <person name="Krizsan K."/>
            <person name="Balestrini R."/>
            <person name="Da Silva C."/>
            <person name="Montanini B."/>
            <person name="Hainaut M."/>
            <person name="Levati E."/>
            <person name="Barry K.W."/>
            <person name="Belfiori B."/>
            <person name="Cichocki N."/>
            <person name="Clum A."/>
            <person name="Dockter R.B."/>
            <person name="Fauchery L."/>
            <person name="Guy J."/>
            <person name="Iotti M."/>
            <person name="Le Tacon F."/>
            <person name="Lindquist E.A."/>
            <person name="Lipzen A."/>
            <person name="Malagnac F."/>
            <person name="Mello A."/>
            <person name="Molinier V."/>
            <person name="Miyauchi S."/>
            <person name="Poulain J."/>
            <person name="Riccioni C."/>
            <person name="Rubini A."/>
            <person name="Sitrit Y."/>
            <person name="Splivallo R."/>
            <person name="Traeger S."/>
            <person name="Wang M."/>
            <person name="Zifcakova L."/>
            <person name="Wipf D."/>
            <person name="Zambonelli A."/>
            <person name="Paolocci F."/>
            <person name="Nowrousian M."/>
            <person name="Ottonello S."/>
            <person name="Baldrian P."/>
            <person name="Spatafora J.W."/>
            <person name="Henrissat B."/>
            <person name="Nagy L.G."/>
            <person name="Aury J.M."/>
            <person name="Wincker P."/>
            <person name="Grigoriev I.V."/>
            <person name="Bonfante P."/>
            <person name="Martin F.M."/>
        </authorList>
    </citation>
    <scope>NUCLEOTIDE SEQUENCE [LARGE SCALE GENOMIC DNA]</scope>
    <source>
        <strain evidence="2 3">ATCC MYA-4762</strain>
    </source>
</reference>
<keyword evidence="1" id="KW-0812">Transmembrane</keyword>
<evidence type="ECO:0000256" key="1">
    <source>
        <dbReference type="SAM" id="Phobius"/>
    </source>
</evidence>
<proteinExistence type="predicted"/>
<dbReference type="EMBL" id="ML121570">
    <property type="protein sequence ID" value="RPB20523.1"/>
    <property type="molecule type" value="Genomic_DNA"/>
</dbReference>
<sequence>MKPQREIKVICSSVIRNRLSSYLSAIWFSIYGIGGICAHIPRKNMHNNLAYANVPTLPAPAHSILPSMPTRL</sequence>
<keyword evidence="3" id="KW-1185">Reference proteome</keyword>
<evidence type="ECO:0000313" key="2">
    <source>
        <dbReference type="EMBL" id="RPB20523.1"/>
    </source>
</evidence>
<evidence type="ECO:0000313" key="3">
    <source>
        <dbReference type="Proteomes" id="UP000267821"/>
    </source>
</evidence>
<accession>A0A3N4LCB0</accession>